<sequence>MSNFDALLINSLEQSKNCIANKQDFQTFLKPELVDLIQEEHATNLQLTLLKQRKEGAKLKIDMLTLQEDEITKQIEELLKQQEELNQEVEELMKLENFSGKELQKYLTLKKIESYNDNDTMLPTTLPPLDQHLKLKLSEVQFAKRLRSYRHIMTPNSLIDYGYPVESPDKDGIIIDEYTSKPQEYSSYRSHCKLEHICVRCDRYFHVSEAGEYLTKESCVYHSGEFKERFTCCAGERDSEGCERNKLHVWNGFKDGFSGPYNDFLYTQPRSDKSDVEAKVYALNCKMCYTSRGLEVAKVSLVGYDGQVVYDHFVKPTSEVVDYCTRFSGVTARDLCKNQNKNLKTFAEVQKDLLQLIDADTIVIGHSMQTDLRLLKIVHKKIVDTAHEFPHPLTIPRQFHSLKKLTKKFLKRDIQCGNNGHDSVENARACLELVMWKVRNRILPRRPVRWLR</sequence>
<evidence type="ECO:0000256" key="1">
    <source>
        <dbReference type="ARBA" id="ARBA00004123"/>
    </source>
</evidence>
<gene>
    <name evidence="10" type="primary">LOC105232945</name>
</gene>
<dbReference type="Gene3D" id="3.30.420.10">
    <property type="entry name" value="Ribonuclease H-like superfamily/Ribonuclease H"/>
    <property type="match status" value="1"/>
</dbReference>
<dbReference type="CDD" id="cd06145">
    <property type="entry name" value="REX1_like"/>
    <property type="match status" value="1"/>
</dbReference>
<dbReference type="InterPro" id="IPR036397">
    <property type="entry name" value="RNaseH_sf"/>
</dbReference>
<protein>
    <submittedName>
        <fullName evidence="10">Exonuclease GOR</fullName>
    </submittedName>
</protein>
<evidence type="ECO:0000256" key="3">
    <source>
        <dbReference type="ARBA" id="ARBA00022722"/>
    </source>
</evidence>
<comment type="subcellular location">
    <subcellularLocation>
        <location evidence="1">Nucleus</location>
    </subcellularLocation>
</comment>
<comment type="similarity">
    <text evidence="2">Belongs to the REXO1/REXO3 family.</text>
</comment>
<feature type="domain" description="Exonuclease" evidence="8">
    <location>
        <begin position="279"/>
        <end position="443"/>
    </location>
</feature>
<dbReference type="Proteomes" id="UP001652620">
    <property type="component" value="Chromosome 4"/>
</dbReference>
<dbReference type="RefSeq" id="XP_011213157.2">
    <property type="nucleotide sequence ID" value="XM_011214855.3"/>
</dbReference>
<keyword evidence="5 10" id="KW-0269">Exonuclease</keyword>
<keyword evidence="6" id="KW-0539">Nucleus</keyword>
<reference evidence="10" key="1">
    <citation type="submission" date="2025-08" db="UniProtKB">
        <authorList>
            <consortium name="RefSeq"/>
        </authorList>
    </citation>
    <scope>IDENTIFICATION</scope>
    <source>
        <tissue evidence="10">Adult</tissue>
    </source>
</reference>
<dbReference type="AlphaFoldDB" id="A0A6I9VHY5"/>
<dbReference type="KEGG" id="bdr:105232945"/>
<keyword evidence="3" id="KW-0540">Nuclease</keyword>
<keyword evidence="4" id="KW-0378">Hydrolase</keyword>
<dbReference type="GeneID" id="105232945"/>
<evidence type="ECO:0000259" key="8">
    <source>
        <dbReference type="SMART" id="SM00479"/>
    </source>
</evidence>
<proteinExistence type="inferred from homology"/>
<evidence type="ECO:0000256" key="6">
    <source>
        <dbReference type="ARBA" id="ARBA00023242"/>
    </source>
</evidence>
<dbReference type="SUPFAM" id="SSF53098">
    <property type="entry name" value="Ribonuclease H-like"/>
    <property type="match status" value="1"/>
</dbReference>
<organism evidence="9 10">
    <name type="scientific">Bactrocera dorsalis</name>
    <name type="common">Oriental fruit fly</name>
    <name type="synonym">Dacus dorsalis</name>
    <dbReference type="NCBI Taxonomy" id="27457"/>
    <lineage>
        <taxon>Eukaryota</taxon>
        <taxon>Metazoa</taxon>
        <taxon>Ecdysozoa</taxon>
        <taxon>Arthropoda</taxon>
        <taxon>Hexapoda</taxon>
        <taxon>Insecta</taxon>
        <taxon>Pterygota</taxon>
        <taxon>Neoptera</taxon>
        <taxon>Endopterygota</taxon>
        <taxon>Diptera</taxon>
        <taxon>Brachycera</taxon>
        <taxon>Muscomorpha</taxon>
        <taxon>Tephritoidea</taxon>
        <taxon>Tephritidae</taxon>
        <taxon>Bactrocera</taxon>
        <taxon>Bactrocera</taxon>
    </lineage>
</organism>
<evidence type="ECO:0000256" key="7">
    <source>
        <dbReference type="SAM" id="Coils"/>
    </source>
</evidence>
<evidence type="ECO:0000256" key="4">
    <source>
        <dbReference type="ARBA" id="ARBA00022801"/>
    </source>
</evidence>
<dbReference type="SMART" id="SM00479">
    <property type="entry name" value="EXOIII"/>
    <property type="match status" value="1"/>
</dbReference>
<evidence type="ECO:0000313" key="10">
    <source>
        <dbReference type="RefSeq" id="XP_011213157.2"/>
    </source>
</evidence>
<dbReference type="PANTHER" id="PTHR12801:SF115">
    <property type="entry name" value="FI18136P1-RELATED"/>
    <property type="match status" value="1"/>
</dbReference>
<dbReference type="InterPro" id="IPR047021">
    <property type="entry name" value="REXO1/3/4-like"/>
</dbReference>
<evidence type="ECO:0000313" key="9">
    <source>
        <dbReference type="Proteomes" id="UP001652620"/>
    </source>
</evidence>
<accession>A0A6I9VHY5</accession>
<dbReference type="GO" id="GO:0003676">
    <property type="term" value="F:nucleic acid binding"/>
    <property type="evidence" value="ECO:0007669"/>
    <property type="project" value="InterPro"/>
</dbReference>
<dbReference type="InterPro" id="IPR013520">
    <property type="entry name" value="Ribonucl_H"/>
</dbReference>
<dbReference type="Pfam" id="PF00929">
    <property type="entry name" value="RNase_T"/>
    <property type="match status" value="1"/>
</dbReference>
<dbReference type="InterPro" id="IPR012337">
    <property type="entry name" value="RNaseH-like_sf"/>
</dbReference>
<name>A0A6I9VHY5_BACDO</name>
<dbReference type="OrthoDB" id="206335at2759"/>
<evidence type="ECO:0000256" key="2">
    <source>
        <dbReference type="ARBA" id="ARBA00006357"/>
    </source>
</evidence>
<dbReference type="GO" id="GO:0005634">
    <property type="term" value="C:nucleus"/>
    <property type="evidence" value="ECO:0007669"/>
    <property type="project" value="UniProtKB-SubCell"/>
</dbReference>
<feature type="coiled-coil region" evidence="7">
    <location>
        <begin position="61"/>
        <end position="98"/>
    </location>
</feature>
<dbReference type="InParanoid" id="A0A6I9VHY5"/>
<dbReference type="GO" id="GO:0010629">
    <property type="term" value="P:negative regulation of gene expression"/>
    <property type="evidence" value="ECO:0007669"/>
    <property type="project" value="UniProtKB-ARBA"/>
</dbReference>
<dbReference type="InterPro" id="IPR034922">
    <property type="entry name" value="REX1-like_exo"/>
</dbReference>
<keyword evidence="7" id="KW-0175">Coiled coil</keyword>
<evidence type="ECO:0000256" key="5">
    <source>
        <dbReference type="ARBA" id="ARBA00022839"/>
    </source>
</evidence>
<keyword evidence="9" id="KW-1185">Reference proteome</keyword>
<dbReference type="PANTHER" id="PTHR12801">
    <property type="entry name" value="RNA EXONUCLEASE REXO1 / RECO3 FAMILY MEMBER-RELATED"/>
    <property type="match status" value="1"/>
</dbReference>
<dbReference type="GO" id="GO:0004527">
    <property type="term" value="F:exonuclease activity"/>
    <property type="evidence" value="ECO:0007669"/>
    <property type="project" value="UniProtKB-KW"/>
</dbReference>